<dbReference type="PIRSF" id="PIRSF002744">
    <property type="entry name" value="Pur-cyt_permease"/>
    <property type="match status" value="1"/>
</dbReference>
<feature type="transmembrane region" description="Helical" evidence="10">
    <location>
        <begin position="251"/>
        <end position="273"/>
    </location>
</feature>
<keyword evidence="3 8" id="KW-0813">Transport</keyword>
<feature type="transmembrane region" description="Helical" evidence="10">
    <location>
        <begin position="110"/>
        <end position="132"/>
    </location>
</feature>
<evidence type="ECO:0000256" key="2">
    <source>
        <dbReference type="ARBA" id="ARBA00008974"/>
    </source>
</evidence>
<feature type="transmembrane region" description="Helical" evidence="10">
    <location>
        <begin position="456"/>
        <end position="479"/>
    </location>
</feature>
<dbReference type="AlphaFoldDB" id="A0A1S8A667"/>
<evidence type="ECO:0000256" key="3">
    <source>
        <dbReference type="ARBA" id="ARBA00022448"/>
    </source>
</evidence>
<feature type="transmembrane region" description="Helical" evidence="10">
    <location>
        <begin position="220"/>
        <end position="245"/>
    </location>
</feature>
<dbReference type="InterPro" id="IPR001248">
    <property type="entry name" value="Pur-cyt_permease"/>
</dbReference>
<keyword evidence="5 10" id="KW-0812">Transmembrane</keyword>
<feature type="transmembrane region" description="Helical" evidence="10">
    <location>
        <begin position="285"/>
        <end position="303"/>
    </location>
</feature>
<feature type="transmembrane region" description="Helical" evidence="10">
    <location>
        <begin position="187"/>
        <end position="208"/>
    </location>
</feature>
<name>A0A1S8A667_ROSNE</name>
<dbReference type="EMBL" id="DF977452">
    <property type="protein sequence ID" value="GAW25482.1"/>
    <property type="molecule type" value="Genomic_DNA"/>
</dbReference>
<feature type="transmembrane region" description="Helical" evidence="10">
    <location>
        <begin position="415"/>
        <end position="435"/>
    </location>
</feature>
<dbReference type="PANTHER" id="PTHR31806">
    <property type="entry name" value="PURINE-CYTOSINE PERMEASE FCY2-RELATED"/>
    <property type="match status" value="1"/>
</dbReference>
<dbReference type="GO" id="GO:0000329">
    <property type="term" value="C:fungal-type vacuole membrane"/>
    <property type="evidence" value="ECO:0007669"/>
    <property type="project" value="TreeGrafter"/>
</dbReference>
<evidence type="ECO:0000256" key="9">
    <source>
        <dbReference type="SAM" id="MobiDB-lite"/>
    </source>
</evidence>
<dbReference type="Gene3D" id="1.10.4160.10">
    <property type="entry name" value="Hydantoin permease"/>
    <property type="match status" value="1"/>
</dbReference>
<keyword evidence="6 10" id="KW-1133">Transmembrane helix</keyword>
<accession>A0A1S8A667</accession>
<feature type="transmembrane region" description="Helical" evidence="10">
    <location>
        <begin position="144"/>
        <end position="167"/>
    </location>
</feature>
<reference evidence="11" key="1">
    <citation type="submission" date="2016-03" db="EMBL/GenBank/DDBJ databases">
        <title>Draft genome sequence of Rosellinia necatrix.</title>
        <authorList>
            <person name="Kanematsu S."/>
        </authorList>
    </citation>
    <scope>NUCLEOTIDE SEQUENCE [LARGE SCALE GENOMIC DNA]</scope>
    <source>
        <strain evidence="11">W97</strain>
    </source>
</reference>
<evidence type="ECO:0000313" key="11">
    <source>
        <dbReference type="EMBL" id="GAW25482.1"/>
    </source>
</evidence>
<dbReference type="GO" id="GO:0015851">
    <property type="term" value="P:nucleobase transport"/>
    <property type="evidence" value="ECO:0007669"/>
    <property type="project" value="UniProtKB-ARBA"/>
</dbReference>
<protein>
    <submittedName>
        <fullName evidence="11">Putative purine-cytosine permease</fullName>
    </submittedName>
</protein>
<dbReference type="Proteomes" id="UP000054516">
    <property type="component" value="Unassembled WGS sequence"/>
</dbReference>
<evidence type="ECO:0000256" key="6">
    <source>
        <dbReference type="ARBA" id="ARBA00022989"/>
    </source>
</evidence>
<evidence type="ECO:0000313" key="12">
    <source>
        <dbReference type="Proteomes" id="UP000054516"/>
    </source>
</evidence>
<dbReference type="InterPro" id="IPR026030">
    <property type="entry name" value="Pur-cyt_permease_Fcy2/21/22"/>
</dbReference>
<proteinExistence type="inferred from homology"/>
<comment type="similarity">
    <text evidence="2 8">Belongs to the purine-cytosine permease (2.A.39) family.</text>
</comment>
<dbReference type="GO" id="GO:0022857">
    <property type="term" value="F:transmembrane transporter activity"/>
    <property type="evidence" value="ECO:0007669"/>
    <property type="project" value="InterPro"/>
</dbReference>
<keyword evidence="12" id="KW-1185">Reference proteome</keyword>
<feature type="compositionally biased region" description="Basic and acidic residues" evidence="9">
    <location>
        <begin position="23"/>
        <end position="32"/>
    </location>
</feature>
<organism evidence="11">
    <name type="scientific">Rosellinia necatrix</name>
    <name type="common">White root-rot fungus</name>
    <dbReference type="NCBI Taxonomy" id="77044"/>
    <lineage>
        <taxon>Eukaryota</taxon>
        <taxon>Fungi</taxon>
        <taxon>Dikarya</taxon>
        <taxon>Ascomycota</taxon>
        <taxon>Pezizomycotina</taxon>
        <taxon>Sordariomycetes</taxon>
        <taxon>Xylariomycetidae</taxon>
        <taxon>Xylariales</taxon>
        <taxon>Xylariaceae</taxon>
        <taxon>Rosellinia</taxon>
    </lineage>
</organism>
<sequence>MSSIETKQEEDTRRWDSTGTDIEAGRLNEADAVHNGTPAKETSIFDKLQAFVGKYGVEQRGIDRVPDDERTDSSMSQVGTLWLSVNMVVSSFAIGALAVPVFGLGYVDSALTIIFVNILGIIPVCFFSTFGPRFGLRQMVLSRFYFGYYGVKLAASLNILACVGWSAVNAIVGAQLINAINRDVPGYAGILVTGLSTLLICTFGYRLVHLYERWSWIPMFVIFLIVLGTFAHSGHFTTAALPAAASGPAEAGAVLSFAASVFGFATGWAALAADYTVYQPAGTPAASVFLWTFAGLASPLVFAELLGAAVGTAVVSTQAYADAYAVSGVGGLLAQVLVPALGRFGEFCVAVLALSTVANNCPNVYSVPLSLQLLTTRSAGRVPRFVWTAVATATYVAVAIPGYDHFEATLENFLLLVSYWLAIYEGICLMDHFAFRRGFKGYRLEDYAAPARLPPGFAAISAFAAGVAGAVLGTAQAWFTGPIGRLCGGDIGGDVGFELAFAFAAVTYLGLRSLEKWYFGR</sequence>
<dbReference type="OMA" id="LWLSANM"/>
<dbReference type="STRING" id="77044.A0A1S8A667"/>
<feature type="compositionally biased region" description="Basic and acidic residues" evidence="9">
    <location>
        <begin position="1"/>
        <end position="16"/>
    </location>
</feature>
<dbReference type="FunFam" id="1.10.4160.10:FF:000002">
    <property type="entry name" value="Purine-cytosine permease fcyB"/>
    <property type="match status" value="1"/>
</dbReference>
<evidence type="ECO:0000256" key="7">
    <source>
        <dbReference type="ARBA" id="ARBA00023136"/>
    </source>
</evidence>
<evidence type="ECO:0000256" key="1">
    <source>
        <dbReference type="ARBA" id="ARBA00004141"/>
    </source>
</evidence>
<feature type="transmembrane region" description="Helical" evidence="10">
    <location>
        <begin position="491"/>
        <end position="511"/>
    </location>
</feature>
<evidence type="ECO:0000256" key="10">
    <source>
        <dbReference type="SAM" id="Phobius"/>
    </source>
</evidence>
<feature type="transmembrane region" description="Helical" evidence="10">
    <location>
        <begin position="323"/>
        <end position="342"/>
    </location>
</feature>
<feature type="transmembrane region" description="Helical" evidence="10">
    <location>
        <begin position="385"/>
        <end position="403"/>
    </location>
</feature>
<feature type="region of interest" description="Disordered" evidence="9">
    <location>
        <begin position="1"/>
        <end position="35"/>
    </location>
</feature>
<evidence type="ECO:0000256" key="8">
    <source>
        <dbReference type="PIRNR" id="PIRNR002744"/>
    </source>
</evidence>
<dbReference type="GO" id="GO:0005886">
    <property type="term" value="C:plasma membrane"/>
    <property type="evidence" value="ECO:0007669"/>
    <property type="project" value="TreeGrafter"/>
</dbReference>
<dbReference type="Pfam" id="PF02133">
    <property type="entry name" value="Transp_cyt_pur"/>
    <property type="match status" value="1"/>
</dbReference>
<keyword evidence="7 8" id="KW-0472">Membrane</keyword>
<dbReference type="OrthoDB" id="2116389at2759"/>
<evidence type="ECO:0000256" key="5">
    <source>
        <dbReference type="ARBA" id="ARBA00022692"/>
    </source>
</evidence>
<keyword evidence="4" id="KW-0597">Phosphoprotein</keyword>
<feature type="transmembrane region" description="Helical" evidence="10">
    <location>
        <begin position="80"/>
        <end position="104"/>
    </location>
</feature>
<evidence type="ECO:0000256" key="4">
    <source>
        <dbReference type="ARBA" id="ARBA00022553"/>
    </source>
</evidence>
<dbReference type="PANTHER" id="PTHR31806:SF1">
    <property type="entry name" value="PURINE-CYTOSINE PERMEASE FCY2-RELATED"/>
    <property type="match status" value="1"/>
</dbReference>
<comment type="subcellular location">
    <subcellularLocation>
        <location evidence="1">Membrane</location>
        <topology evidence="1">Multi-pass membrane protein</topology>
    </subcellularLocation>
</comment>
<gene>
    <name evidence="11" type="ORF">SAMD00023353_0701860</name>
</gene>